<evidence type="ECO:0000256" key="5">
    <source>
        <dbReference type="SAM" id="MobiDB-lite"/>
    </source>
</evidence>
<dbReference type="Pfam" id="PF04564">
    <property type="entry name" value="U-box"/>
    <property type="match status" value="2"/>
</dbReference>
<feature type="domain" description="ZZ-type" evidence="6">
    <location>
        <begin position="178"/>
        <end position="234"/>
    </location>
</feature>
<proteinExistence type="predicted"/>
<feature type="domain" description="U-box" evidence="7">
    <location>
        <begin position="86"/>
        <end position="160"/>
    </location>
</feature>
<evidence type="ECO:0000256" key="2">
    <source>
        <dbReference type="ARBA" id="ARBA00022771"/>
    </source>
</evidence>
<dbReference type="Proteomes" id="UP000332933">
    <property type="component" value="Unassembled WGS sequence"/>
</dbReference>
<dbReference type="AlphaFoldDB" id="A0A485L144"/>
<evidence type="ECO:0000256" key="1">
    <source>
        <dbReference type="ARBA" id="ARBA00022723"/>
    </source>
</evidence>
<keyword evidence="3" id="KW-0862">Zinc</keyword>
<reference evidence="8" key="2">
    <citation type="submission" date="2019-06" db="EMBL/GenBank/DDBJ databases">
        <title>Genomics analysis of Aphanomyces spp. identifies a new class of oomycete effector associated with host adaptation.</title>
        <authorList>
            <person name="Gaulin E."/>
        </authorList>
    </citation>
    <scope>NUCLEOTIDE SEQUENCE</scope>
    <source>
        <strain evidence="8">CBS 578.67</strain>
    </source>
</reference>
<dbReference type="GO" id="GO:0008270">
    <property type="term" value="F:zinc ion binding"/>
    <property type="evidence" value="ECO:0007669"/>
    <property type="project" value="UniProtKB-KW"/>
</dbReference>
<dbReference type="GO" id="GO:0016567">
    <property type="term" value="P:protein ubiquitination"/>
    <property type="evidence" value="ECO:0007669"/>
    <property type="project" value="InterPro"/>
</dbReference>
<feature type="compositionally biased region" description="Basic residues" evidence="5">
    <location>
        <begin position="808"/>
        <end position="817"/>
    </location>
</feature>
<dbReference type="PANTHER" id="PTHR46573:SF1">
    <property type="entry name" value="WD REPEAT, SAM AND U-BOX DOMAIN-CONTAINING PROTEIN 1"/>
    <property type="match status" value="1"/>
</dbReference>
<dbReference type="PANTHER" id="PTHR46573">
    <property type="entry name" value="WD REPEAT, SAM AND U-BOX DOMAIN-CONTAINING PROTEIN 1"/>
    <property type="match status" value="1"/>
</dbReference>
<dbReference type="SMART" id="SM00504">
    <property type="entry name" value="Ubox"/>
    <property type="match status" value="2"/>
</dbReference>
<evidence type="ECO:0000256" key="4">
    <source>
        <dbReference type="PROSITE-ProRule" id="PRU00228"/>
    </source>
</evidence>
<dbReference type="Gene3D" id="3.30.60.90">
    <property type="match status" value="2"/>
</dbReference>
<evidence type="ECO:0000313" key="8">
    <source>
        <dbReference type="EMBL" id="KAF0694861.1"/>
    </source>
</evidence>
<evidence type="ECO:0000259" key="7">
    <source>
        <dbReference type="PROSITE" id="PS51698"/>
    </source>
</evidence>
<dbReference type="InterPro" id="IPR043145">
    <property type="entry name" value="Znf_ZZ_sf"/>
</dbReference>
<reference evidence="9 10" key="1">
    <citation type="submission" date="2019-03" db="EMBL/GenBank/DDBJ databases">
        <authorList>
            <person name="Gaulin E."/>
            <person name="Dumas B."/>
        </authorList>
    </citation>
    <scope>NUCLEOTIDE SEQUENCE [LARGE SCALE GENOMIC DNA]</scope>
    <source>
        <strain evidence="9">CBS 568.67</strain>
    </source>
</reference>
<protein>
    <submittedName>
        <fullName evidence="9">Aste57867_14288 protein</fullName>
    </submittedName>
</protein>
<dbReference type="GO" id="GO:0004842">
    <property type="term" value="F:ubiquitin-protein transferase activity"/>
    <property type="evidence" value="ECO:0007669"/>
    <property type="project" value="InterPro"/>
</dbReference>
<feature type="domain" description="U-box" evidence="7">
    <location>
        <begin position="4"/>
        <end position="77"/>
    </location>
</feature>
<dbReference type="InterPro" id="IPR013083">
    <property type="entry name" value="Znf_RING/FYVE/PHD"/>
</dbReference>
<evidence type="ECO:0000259" key="6">
    <source>
        <dbReference type="PROSITE" id="PS50135"/>
    </source>
</evidence>
<dbReference type="Pfam" id="PF00569">
    <property type="entry name" value="ZZ"/>
    <property type="match status" value="2"/>
</dbReference>
<feature type="region of interest" description="Disordered" evidence="5">
    <location>
        <begin position="798"/>
        <end position="817"/>
    </location>
</feature>
<keyword evidence="1" id="KW-0479">Metal-binding</keyword>
<dbReference type="EMBL" id="VJMH01005535">
    <property type="protein sequence ID" value="KAF0694861.1"/>
    <property type="molecule type" value="Genomic_DNA"/>
</dbReference>
<dbReference type="InterPro" id="IPR052085">
    <property type="entry name" value="WD-SAM-U-box"/>
</dbReference>
<dbReference type="PROSITE" id="PS51698">
    <property type="entry name" value="U_BOX"/>
    <property type="match status" value="2"/>
</dbReference>
<name>A0A485L144_9STRA</name>
<dbReference type="Gene3D" id="3.30.40.10">
    <property type="entry name" value="Zinc/RING finger domain, C3HC4 (zinc finger)"/>
    <property type="match status" value="2"/>
</dbReference>
<dbReference type="EMBL" id="CAADRA010005556">
    <property type="protein sequence ID" value="VFT91113.1"/>
    <property type="molecule type" value="Genomic_DNA"/>
</dbReference>
<dbReference type="OrthoDB" id="10064100at2759"/>
<dbReference type="InterPro" id="IPR000433">
    <property type="entry name" value="Znf_ZZ"/>
</dbReference>
<dbReference type="SMART" id="SM00291">
    <property type="entry name" value="ZnF_ZZ"/>
    <property type="match status" value="2"/>
</dbReference>
<dbReference type="CDD" id="cd16655">
    <property type="entry name" value="RING-Ubox_WDSUB1-like"/>
    <property type="match status" value="2"/>
</dbReference>
<organism evidence="9 10">
    <name type="scientific">Aphanomyces stellatus</name>
    <dbReference type="NCBI Taxonomy" id="120398"/>
    <lineage>
        <taxon>Eukaryota</taxon>
        <taxon>Sar</taxon>
        <taxon>Stramenopiles</taxon>
        <taxon>Oomycota</taxon>
        <taxon>Saprolegniomycetes</taxon>
        <taxon>Saprolegniales</taxon>
        <taxon>Verrucalvaceae</taxon>
        <taxon>Aphanomyces</taxon>
    </lineage>
</organism>
<sequence length="817" mass="90254">MAAHHLESFVCPISQDVMTDPVMACDGHTYEREDIESWFSHKSTSPVTNEELPSTALVPNRALKRVIDEYTSYDSHEGFILLISVGLRTAFHCPISEAIMQDPVTAADGHTYERSAIALWIDARGAASPVTGAALAHTTLVPNHALKQAIAECPDLLSPSSASAPPPPPTTSRPIICHDTIRCDGCNVLPVRGIRYKSTVAENFDLCMACEASGAYVAQEPLLKIYDSRDVGNLASDDETCEPELAETTLAAETARLAHVVHDLFECDGCHVAPIVGARYESTHDALFQLCAPCEAARRHRDMEPFAKSTQALSVERLNDLMADVDLVFRLTHDTCLLWSCASLDDKLYRPNGDNWTLPAGTIVVGAPHADMARQVVYLQLPGHVLHVADAFAYVLVVEKERNMAEQIHMDASLQVLEIQRPLPVTAWPRAAKASNASPPPSFYLQRGDLVSIDAVAHDAMAQATYYRIEETKQWLAVDDALPEATPLDVLEPRTPTMTLSVPAPLVTNVLADHVLTTLDAGMDVVVDKEVHHEGHQFFRTTIDGKRGWVVVSTTTNESTKPRRRTPIDVPAGNLIQLTLQFDAFALVLDEMELDGEISQLILTENAPELKRCLHNCINKELLITNMALGPGGEWYCSGEKADGSGDAYCWTSHDAPQDLRQFVRPKSIVSFGYDDDYVIRYENGSYHNHHSLPAMVDKLQHLRGVRAIVPTKNDDNVRGYLLLSARSDPVHADLPRPLANNLFDYALGKVCAAASFYNEHVVLFEDTFLASNGIPTAIVEALEAFYVRHQRLQREQRQSMTDLNRQTQHHRHMAAA</sequence>
<gene>
    <name evidence="9" type="primary">Aste57867_14288</name>
    <name evidence="8" type="ORF">As57867_014236</name>
    <name evidence="9" type="ORF">ASTE57867_14288</name>
</gene>
<keyword evidence="10" id="KW-1185">Reference proteome</keyword>
<keyword evidence="2 4" id="KW-0863">Zinc-finger</keyword>
<dbReference type="PROSITE" id="PS50135">
    <property type="entry name" value="ZF_ZZ_2"/>
    <property type="match status" value="1"/>
</dbReference>
<dbReference type="InterPro" id="IPR003613">
    <property type="entry name" value="Ubox_domain"/>
</dbReference>
<evidence type="ECO:0000313" key="9">
    <source>
        <dbReference type="EMBL" id="VFT91113.1"/>
    </source>
</evidence>
<evidence type="ECO:0000256" key="3">
    <source>
        <dbReference type="ARBA" id="ARBA00022833"/>
    </source>
</evidence>
<evidence type="ECO:0000313" key="10">
    <source>
        <dbReference type="Proteomes" id="UP000332933"/>
    </source>
</evidence>
<dbReference type="SUPFAM" id="SSF57850">
    <property type="entry name" value="RING/U-box"/>
    <property type="match status" value="4"/>
</dbReference>
<accession>A0A485L144</accession>